<dbReference type="Pfam" id="PF00535">
    <property type="entry name" value="Glycos_transf_2"/>
    <property type="match status" value="1"/>
</dbReference>
<sequence>MYLSVIIPAKNEEKTIGKTIESVSSYLSKQPFDSEIIVCDNGSTDNTRAAVEEKTKIIGNLKIIEMNVLGKGGAVKEGMLSARGKIRLFTDADNSTDISHFDKMKPFFDEGCEVVICSRHPWDAPGARQAVSQPFYRRLPGILGNLFIQILVLPGIWDTQCGFKAFRDFAALKIFSQLTISGWGFDVEILSMARAFGYKTAIAPAYWINSPDSKVNFKSYLQVLLETVKVRLNLWSGKYD</sequence>
<dbReference type="PANTHER" id="PTHR10859">
    <property type="entry name" value="GLYCOSYL TRANSFERASE"/>
    <property type="match status" value="1"/>
</dbReference>
<dbReference type="CDD" id="cd04188">
    <property type="entry name" value="DPG_synthase"/>
    <property type="match status" value="1"/>
</dbReference>
<keyword evidence="7" id="KW-0812">Transmembrane</keyword>
<dbReference type="GO" id="GO:0006487">
    <property type="term" value="P:protein N-linked glycosylation"/>
    <property type="evidence" value="ECO:0007669"/>
    <property type="project" value="TreeGrafter"/>
</dbReference>
<dbReference type="InterPro" id="IPR001173">
    <property type="entry name" value="Glyco_trans_2-like"/>
</dbReference>
<name>A0A1G2F497_9BACT</name>
<dbReference type="AlphaFoldDB" id="A0A1G2F497"/>
<dbReference type="InterPro" id="IPR029044">
    <property type="entry name" value="Nucleotide-diphossugar_trans"/>
</dbReference>
<protein>
    <recommendedName>
        <fullName evidence="4">dolichyl-phosphate beta-glucosyltransferase</fullName>
        <ecNumber evidence="4">2.4.1.117</ecNumber>
    </recommendedName>
</protein>
<reference evidence="14 15" key="1">
    <citation type="journal article" date="2016" name="Nat. Commun.">
        <title>Thousands of microbial genomes shed light on interconnected biogeochemical processes in an aquifer system.</title>
        <authorList>
            <person name="Anantharaman K."/>
            <person name="Brown C.T."/>
            <person name="Hug L.A."/>
            <person name="Sharon I."/>
            <person name="Castelle C.J."/>
            <person name="Probst A.J."/>
            <person name="Thomas B.C."/>
            <person name="Singh A."/>
            <person name="Wilkins M.J."/>
            <person name="Karaoz U."/>
            <person name="Brodie E.L."/>
            <person name="Williams K.H."/>
            <person name="Hubbard S.S."/>
            <person name="Banfield J.F."/>
        </authorList>
    </citation>
    <scope>NUCLEOTIDE SEQUENCE [LARGE SCALE GENOMIC DNA]</scope>
</reference>
<accession>A0A1G2F497</accession>
<evidence type="ECO:0000256" key="11">
    <source>
        <dbReference type="ARBA" id="ARBA00023136"/>
    </source>
</evidence>
<keyword evidence="8" id="KW-0256">Endoplasmic reticulum</keyword>
<evidence type="ECO:0000256" key="8">
    <source>
        <dbReference type="ARBA" id="ARBA00022824"/>
    </source>
</evidence>
<evidence type="ECO:0000256" key="10">
    <source>
        <dbReference type="ARBA" id="ARBA00022989"/>
    </source>
</evidence>
<keyword evidence="9" id="KW-0735">Signal-anchor</keyword>
<evidence type="ECO:0000256" key="4">
    <source>
        <dbReference type="ARBA" id="ARBA00012583"/>
    </source>
</evidence>
<dbReference type="InterPro" id="IPR035518">
    <property type="entry name" value="DPG_synthase"/>
</dbReference>
<evidence type="ECO:0000256" key="2">
    <source>
        <dbReference type="ARBA" id="ARBA00004922"/>
    </source>
</evidence>
<evidence type="ECO:0000256" key="1">
    <source>
        <dbReference type="ARBA" id="ARBA00004389"/>
    </source>
</evidence>
<comment type="similarity">
    <text evidence="3">Belongs to the glycosyltransferase 2 family.</text>
</comment>
<dbReference type="PANTHER" id="PTHR10859:SF91">
    <property type="entry name" value="DOLICHYL-PHOSPHATE BETA-GLUCOSYLTRANSFERASE"/>
    <property type="match status" value="1"/>
</dbReference>
<comment type="catalytic activity">
    <reaction evidence="12">
        <text>a di-trans,poly-cis-dolichyl phosphate + UDP-alpha-D-glucose = a di-trans,poly-cis-dolichyl beta-D-glucosyl phosphate + UDP</text>
        <dbReference type="Rhea" id="RHEA:15401"/>
        <dbReference type="Rhea" id="RHEA-COMP:19498"/>
        <dbReference type="Rhea" id="RHEA-COMP:19502"/>
        <dbReference type="ChEBI" id="CHEBI:57525"/>
        <dbReference type="ChEBI" id="CHEBI:57683"/>
        <dbReference type="ChEBI" id="CHEBI:58223"/>
        <dbReference type="ChEBI" id="CHEBI:58885"/>
        <dbReference type="EC" id="2.4.1.117"/>
    </reaction>
    <physiologicalReaction direction="left-to-right" evidence="12">
        <dbReference type="Rhea" id="RHEA:15402"/>
    </physiologicalReaction>
</comment>
<evidence type="ECO:0000313" key="15">
    <source>
        <dbReference type="Proteomes" id="UP000176787"/>
    </source>
</evidence>
<evidence type="ECO:0000256" key="3">
    <source>
        <dbReference type="ARBA" id="ARBA00006739"/>
    </source>
</evidence>
<keyword evidence="11" id="KW-0472">Membrane</keyword>
<evidence type="ECO:0000256" key="12">
    <source>
        <dbReference type="ARBA" id="ARBA00045097"/>
    </source>
</evidence>
<comment type="caution">
    <text evidence="14">The sequence shown here is derived from an EMBL/GenBank/DDBJ whole genome shotgun (WGS) entry which is preliminary data.</text>
</comment>
<evidence type="ECO:0000259" key="13">
    <source>
        <dbReference type="Pfam" id="PF00535"/>
    </source>
</evidence>
<evidence type="ECO:0000256" key="5">
    <source>
        <dbReference type="ARBA" id="ARBA00022676"/>
    </source>
</evidence>
<comment type="subcellular location">
    <subcellularLocation>
        <location evidence="1">Endoplasmic reticulum membrane</location>
        <topology evidence="1">Single-pass membrane protein</topology>
    </subcellularLocation>
</comment>
<dbReference type="Proteomes" id="UP000176787">
    <property type="component" value="Unassembled WGS sequence"/>
</dbReference>
<dbReference type="GO" id="GO:0004581">
    <property type="term" value="F:dolichyl-phosphate beta-glucosyltransferase activity"/>
    <property type="evidence" value="ECO:0007669"/>
    <property type="project" value="UniProtKB-EC"/>
</dbReference>
<evidence type="ECO:0000256" key="6">
    <source>
        <dbReference type="ARBA" id="ARBA00022679"/>
    </source>
</evidence>
<keyword evidence="10" id="KW-1133">Transmembrane helix</keyword>
<comment type="pathway">
    <text evidence="2">Protein modification; protein glycosylation.</text>
</comment>
<dbReference type="SUPFAM" id="SSF53448">
    <property type="entry name" value="Nucleotide-diphospho-sugar transferases"/>
    <property type="match status" value="1"/>
</dbReference>
<gene>
    <name evidence="14" type="ORF">A3H02_00560</name>
</gene>
<dbReference type="STRING" id="1801726.A3H02_00560"/>
<evidence type="ECO:0000256" key="7">
    <source>
        <dbReference type="ARBA" id="ARBA00022692"/>
    </source>
</evidence>
<dbReference type="Gene3D" id="3.90.550.10">
    <property type="entry name" value="Spore Coat Polysaccharide Biosynthesis Protein SpsA, Chain A"/>
    <property type="match status" value="1"/>
</dbReference>
<evidence type="ECO:0000313" key="14">
    <source>
        <dbReference type="EMBL" id="OGZ32418.1"/>
    </source>
</evidence>
<dbReference type="EC" id="2.4.1.117" evidence="4"/>
<proteinExistence type="inferred from homology"/>
<keyword evidence="6" id="KW-0808">Transferase</keyword>
<feature type="domain" description="Glycosyltransferase 2-like" evidence="13">
    <location>
        <begin position="4"/>
        <end position="170"/>
    </location>
</feature>
<keyword evidence="5" id="KW-0328">Glycosyltransferase</keyword>
<organism evidence="14 15">
    <name type="scientific">Candidatus Niyogibacteria bacterium RIFCSPLOWO2_12_FULL_41_13</name>
    <dbReference type="NCBI Taxonomy" id="1801726"/>
    <lineage>
        <taxon>Bacteria</taxon>
        <taxon>Candidatus Niyogiibacteriota</taxon>
    </lineage>
</organism>
<dbReference type="EMBL" id="MHMS01000008">
    <property type="protein sequence ID" value="OGZ32418.1"/>
    <property type="molecule type" value="Genomic_DNA"/>
</dbReference>
<evidence type="ECO:0000256" key="9">
    <source>
        <dbReference type="ARBA" id="ARBA00022968"/>
    </source>
</evidence>